<dbReference type="InterPro" id="IPR016040">
    <property type="entry name" value="NAD(P)-bd_dom"/>
</dbReference>
<gene>
    <name evidence="2" type="ORF">G6N77_06705</name>
</gene>
<sequence>MSLPILVTGGTGRLGARVVARLLEAGAPVRVLTHSKAGPDGATLVPGDLTTGAGIDAALAGVGTVVHCAGSAKGDEAMTRTLVAAAERAETRHIVYISVVGADRVPVTGRLDRMAFGYFAAKRAAEQVLEESGVPHSILRATQFLESMLLVARQLAKSPVIPAPTGSRFQPVAVDEVAARLVELALGEPAGLVEEMGGPIAYLTDELVRGYLAAMHRHRLFVPFRMPGKAAAAVRAGAILTPDHATGVKTWEELLAAEAH</sequence>
<accession>A0ABX0D8F5</accession>
<dbReference type="Gene3D" id="3.40.50.720">
    <property type="entry name" value="NAD(P)-binding Rossmann-like Domain"/>
    <property type="match status" value="1"/>
</dbReference>
<evidence type="ECO:0000313" key="3">
    <source>
        <dbReference type="Proteomes" id="UP000479226"/>
    </source>
</evidence>
<dbReference type="RefSeq" id="WP_165181250.1">
    <property type="nucleotide sequence ID" value="NZ_JAAKZI010000008.1"/>
</dbReference>
<dbReference type="Proteomes" id="UP000479226">
    <property type="component" value="Unassembled WGS sequence"/>
</dbReference>
<organism evidence="2 3">
    <name type="scientific">Arthrobacter silviterrae</name>
    <dbReference type="NCBI Taxonomy" id="2026658"/>
    <lineage>
        <taxon>Bacteria</taxon>
        <taxon>Bacillati</taxon>
        <taxon>Actinomycetota</taxon>
        <taxon>Actinomycetes</taxon>
        <taxon>Micrococcales</taxon>
        <taxon>Micrococcaceae</taxon>
        <taxon>Arthrobacter</taxon>
    </lineage>
</organism>
<evidence type="ECO:0000259" key="1">
    <source>
        <dbReference type="Pfam" id="PF13460"/>
    </source>
</evidence>
<reference evidence="2 3" key="1">
    <citation type="submission" date="2020-02" db="EMBL/GenBank/DDBJ databases">
        <title>Genome sequence of the type strain DSM 27180 of Arthrobacter silviterrae.</title>
        <authorList>
            <person name="Gao J."/>
            <person name="Sun J."/>
        </authorList>
    </citation>
    <scope>NUCLEOTIDE SEQUENCE [LARGE SCALE GENOMIC DNA]</scope>
    <source>
        <strain evidence="2 3">DSM 27180</strain>
    </source>
</reference>
<name>A0ABX0D8F5_9MICC</name>
<proteinExistence type="predicted"/>
<keyword evidence="3" id="KW-1185">Reference proteome</keyword>
<dbReference type="InterPro" id="IPR051207">
    <property type="entry name" value="ComplexI_NDUFA9_subunit"/>
</dbReference>
<feature type="domain" description="NAD(P)-binding" evidence="1">
    <location>
        <begin position="9"/>
        <end position="146"/>
    </location>
</feature>
<protein>
    <submittedName>
        <fullName evidence="2">NAD(P)H-binding protein</fullName>
    </submittedName>
</protein>
<dbReference type="Pfam" id="PF13460">
    <property type="entry name" value="NAD_binding_10"/>
    <property type="match status" value="1"/>
</dbReference>
<evidence type="ECO:0000313" key="2">
    <source>
        <dbReference type="EMBL" id="NGN83152.1"/>
    </source>
</evidence>
<dbReference type="SUPFAM" id="SSF51735">
    <property type="entry name" value="NAD(P)-binding Rossmann-fold domains"/>
    <property type="match status" value="1"/>
</dbReference>
<comment type="caution">
    <text evidence="2">The sequence shown here is derived from an EMBL/GenBank/DDBJ whole genome shotgun (WGS) entry which is preliminary data.</text>
</comment>
<dbReference type="PANTHER" id="PTHR12126:SF11">
    <property type="entry name" value="NADH DEHYDROGENASE [UBIQUINONE] 1 ALPHA SUBCOMPLEX SUBUNIT 9, MITOCHONDRIAL"/>
    <property type="match status" value="1"/>
</dbReference>
<dbReference type="PANTHER" id="PTHR12126">
    <property type="entry name" value="NADH-UBIQUINONE OXIDOREDUCTASE 39 KDA SUBUNIT-RELATED"/>
    <property type="match status" value="1"/>
</dbReference>
<dbReference type="InterPro" id="IPR036291">
    <property type="entry name" value="NAD(P)-bd_dom_sf"/>
</dbReference>
<dbReference type="EMBL" id="JAAKZI010000008">
    <property type="protein sequence ID" value="NGN83152.1"/>
    <property type="molecule type" value="Genomic_DNA"/>
</dbReference>